<feature type="domain" description="Alpha-carbonic anhydrase" evidence="10">
    <location>
        <begin position="33"/>
        <end position="267"/>
    </location>
</feature>
<keyword evidence="5 9" id="KW-0862">Zinc</keyword>
<comment type="catalytic activity">
    <reaction evidence="8 9">
        <text>hydrogencarbonate + H(+) = CO2 + H2O</text>
        <dbReference type="Rhea" id="RHEA:10748"/>
        <dbReference type="ChEBI" id="CHEBI:15377"/>
        <dbReference type="ChEBI" id="CHEBI:15378"/>
        <dbReference type="ChEBI" id="CHEBI:16526"/>
        <dbReference type="ChEBI" id="CHEBI:17544"/>
        <dbReference type="EC" id="4.2.1.1"/>
    </reaction>
</comment>
<keyword evidence="6" id="KW-0325">Glycoprotein</keyword>
<name>A0A6P5GKS1_ANACO</name>
<dbReference type="FunFam" id="3.10.200.10:FF:000007">
    <property type="entry name" value="Alpha carbonic anhydrase 3"/>
    <property type="match status" value="1"/>
</dbReference>
<keyword evidence="3 9" id="KW-0479">Metal-binding</keyword>
<dbReference type="GO" id="GO:0008270">
    <property type="term" value="F:zinc ion binding"/>
    <property type="evidence" value="ECO:0007669"/>
    <property type="project" value="UniProtKB-UniRule"/>
</dbReference>
<dbReference type="GO" id="GO:0006730">
    <property type="term" value="P:one-carbon metabolic process"/>
    <property type="evidence" value="ECO:0007669"/>
    <property type="project" value="TreeGrafter"/>
</dbReference>
<dbReference type="InterPro" id="IPR023561">
    <property type="entry name" value="Carbonic_anhydrase_a-class"/>
</dbReference>
<evidence type="ECO:0000256" key="4">
    <source>
        <dbReference type="ARBA" id="ARBA00022729"/>
    </source>
</evidence>
<proteinExistence type="inferred from homology"/>
<evidence type="ECO:0000313" key="12">
    <source>
        <dbReference type="RefSeq" id="XP_020108579.1"/>
    </source>
</evidence>
<dbReference type="PROSITE" id="PS00162">
    <property type="entry name" value="ALPHA_CA_1"/>
    <property type="match status" value="1"/>
</dbReference>
<dbReference type="Gene3D" id="3.10.200.10">
    <property type="entry name" value="Alpha carbonic anhydrase"/>
    <property type="match status" value="1"/>
</dbReference>
<dbReference type="PANTHER" id="PTHR18952:SF253">
    <property type="entry name" value="OS08G0470200 PROTEIN"/>
    <property type="match status" value="1"/>
</dbReference>
<evidence type="ECO:0000256" key="8">
    <source>
        <dbReference type="ARBA" id="ARBA00048348"/>
    </source>
</evidence>
<evidence type="ECO:0000313" key="11">
    <source>
        <dbReference type="Proteomes" id="UP000515123"/>
    </source>
</evidence>
<keyword evidence="11" id="KW-1185">Reference proteome</keyword>
<reference evidence="11" key="1">
    <citation type="journal article" date="2015" name="Nat. Genet.">
        <title>The pineapple genome and the evolution of CAM photosynthesis.</title>
        <authorList>
            <person name="Ming R."/>
            <person name="VanBuren R."/>
            <person name="Wai C.M."/>
            <person name="Tang H."/>
            <person name="Schatz M.C."/>
            <person name="Bowers J.E."/>
            <person name="Lyons E."/>
            <person name="Wang M.L."/>
            <person name="Chen J."/>
            <person name="Biggers E."/>
            <person name="Zhang J."/>
            <person name="Huang L."/>
            <person name="Zhang L."/>
            <person name="Miao W."/>
            <person name="Zhang J."/>
            <person name="Ye Z."/>
            <person name="Miao C."/>
            <person name="Lin Z."/>
            <person name="Wang H."/>
            <person name="Zhou H."/>
            <person name="Yim W.C."/>
            <person name="Priest H.D."/>
            <person name="Zheng C."/>
            <person name="Woodhouse M."/>
            <person name="Edger P.P."/>
            <person name="Guyot R."/>
            <person name="Guo H.B."/>
            <person name="Guo H."/>
            <person name="Zheng G."/>
            <person name="Singh R."/>
            <person name="Sharma A."/>
            <person name="Min X."/>
            <person name="Zheng Y."/>
            <person name="Lee H."/>
            <person name="Gurtowski J."/>
            <person name="Sedlazeck F.J."/>
            <person name="Harkess A."/>
            <person name="McKain M.R."/>
            <person name="Liao Z."/>
            <person name="Fang J."/>
            <person name="Liu J."/>
            <person name="Zhang X."/>
            <person name="Zhang Q."/>
            <person name="Hu W."/>
            <person name="Qin Y."/>
            <person name="Wang K."/>
            <person name="Chen L.Y."/>
            <person name="Shirley N."/>
            <person name="Lin Y.R."/>
            <person name="Liu L.Y."/>
            <person name="Hernandez A.G."/>
            <person name="Wright C.L."/>
            <person name="Bulone V."/>
            <person name="Tuskan G.A."/>
            <person name="Heath K."/>
            <person name="Zee F."/>
            <person name="Moore P.H."/>
            <person name="Sunkar R."/>
            <person name="Leebens-Mack J.H."/>
            <person name="Mockler T."/>
            <person name="Bennetzen J.L."/>
            <person name="Freeling M."/>
            <person name="Sankoff D."/>
            <person name="Paterson A.H."/>
            <person name="Zhu X."/>
            <person name="Yang X."/>
            <person name="Smith J.A."/>
            <person name="Cushman J.C."/>
            <person name="Paull R.E."/>
            <person name="Yu Q."/>
        </authorList>
    </citation>
    <scope>NUCLEOTIDE SEQUENCE [LARGE SCALE GENOMIC DNA]</scope>
    <source>
        <strain evidence="11">cv. F153</strain>
    </source>
</reference>
<protein>
    <recommendedName>
        <fullName evidence="2 9">Carbonic anhydrase</fullName>
        <ecNumber evidence="2 9">4.2.1.1</ecNumber>
    </recommendedName>
</protein>
<comment type="function">
    <text evidence="9">Reversible hydration of carbon dioxide.</text>
</comment>
<dbReference type="Pfam" id="PF00194">
    <property type="entry name" value="Carb_anhydrase"/>
    <property type="match status" value="1"/>
</dbReference>
<dbReference type="SMART" id="SM01057">
    <property type="entry name" value="Carb_anhydrase"/>
    <property type="match status" value="1"/>
</dbReference>
<dbReference type="CDD" id="cd03124">
    <property type="entry name" value="alpha_CA_prokaryotic_like"/>
    <property type="match status" value="1"/>
</dbReference>
<feature type="chain" id="PRO_5028514124" description="Carbonic anhydrase" evidence="9">
    <location>
        <begin position="27"/>
        <end position="273"/>
    </location>
</feature>
<evidence type="ECO:0000259" key="10">
    <source>
        <dbReference type="PROSITE" id="PS51144"/>
    </source>
</evidence>
<dbReference type="InterPro" id="IPR001148">
    <property type="entry name" value="CA_dom"/>
</dbReference>
<dbReference type="PROSITE" id="PS51144">
    <property type="entry name" value="ALPHA_CA_2"/>
    <property type="match status" value="1"/>
</dbReference>
<keyword evidence="7 9" id="KW-0456">Lyase</keyword>
<dbReference type="InterPro" id="IPR018338">
    <property type="entry name" value="Carbonic_anhydrase_a-class_CS"/>
</dbReference>
<evidence type="ECO:0000256" key="5">
    <source>
        <dbReference type="ARBA" id="ARBA00022833"/>
    </source>
</evidence>
<dbReference type="InterPro" id="IPR041891">
    <property type="entry name" value="Alpha_CA_prokaryot-like"/>
</dbReference>
<evidence type="ECO:0000256" key="6">
    <source>
        <dbReference type="ARBA" id="ARBA00023180"/>
    </source>
</evidence>
<organism evidence="11 12">
    <name type="scientific">Ananas comosus</name>
    <name type="common">Pineapple</name>
    <name type="synonym">Ananas ananas</name>
    <dbReference type="NCBI Taxonomy" id="4615"/>
    <lineage>
        <taxon>Eukaryota</taxon>
        <taxon>Viridiplantae</taxon>
        <taxon>Streptophyta</taxon>
        <taxon>Embryophyta</taxon>
        <taxon>Tracheophyta</taxon>
        <taxon>Spermatophyta</taxon>
        <taxon>Magnoliopsida</taxon>
        <taxon>Liliopsida</taxon>
        <taxon>Poales</taxon>
        <taxon>Bromeliaceae</taxon>
        <taxon>Bromelioideae</taxon>
        <taxon>Ananas</taxon>
    </lineage>
</organism>
<comment type="cofactor">
    <cofactor evidence="1 9">
        <name>Zn(2+)</name>
        <dbReference type="ChEBI" id="CHEBI:29105"/>
    </cofactor>
</comment>
<reference evidence="12" key="2">
    <citation type="submission" date="2025-08" db="UniProtKB">
        <authorList>
            <consortium name="RefSeq"/>
        </authorList>
    </citation>
    <scope>IDENTIFICATION</scope>
    <source>
        <tissue evidence="12">Leaf</tissue>
    </source>
</reference>
<dbReference type="GO" id="GO:0004089">
    <property type="term" value="F:carbonate dehydratase activity"/>
    <property type="evidence" value="ECO:0007669"/>
    <property type="project" value="UniProtKB-UniRule"/>
</dbReference>
<dbReference type="PANTHER" id="PTHR18952">
    <property type="entry name" value="CARBONIC ANHYDRASE"/>
    <property type="match status" value="1"/>
</dbReference>
<evidence type="ECO:0000256" key="7">
    <source>
        <dbReference type="ARBA" id="ARBA00023239"/>
    </source>
</evidence>
<evidence type="ECO:0000256" key="3">
    <source>
        <dbReference type="ARBA" id="ARBA00022723"/>
    </source>
</evidence>
<dbReference type="OrthoDB" id="429145at2759"/>
<dbReference type="RefSeq" id="XP_020108579.1">
    <property type="nucleotide sequence ID" value="XM_020252990.1"/>
</dbReference>
<dbReference type="InterPro" id="IPR036398">
    <property type="entry name" value="CA_dom_sf"/>
</dbReference>
<keyword evidence="4 9" id="KW-0732">Signal</keyword>
<accession>A0A6P5GKS1</accession>
<gene>
    <name evidence="12" type="primary">LOC109724241</name>
</gene>
<dbReference type="GeneID" id="109724241"/>
<dbReference type="Proteomes" id="UP000515123">
    <property type="component" value="Linkage group 2"/>
</dbReference>
<dbReference type="SUPFAM" id="SSF51069">
    <property type="entry name" value="Carbonic anhydrase"/>
    <property type="match status" value="1"/>
</dbReference>
<comment type="similarity">
    <text evidence="9">Belongs to the alpha-carbonic anhydrase family.</text>
</comment>
<dbReference type="EC" id="4.2.1.1" evidence="2 9"/>
<dbReference type="AlphaFoldDB" id="A0A6P5GKS1"/>
<evidence type="ECO:0000256" key="1">
    <source>
        <dbReference type="ARBA" id="ARBA00001947"/>
    </source>
</evidence>
<feature type="signal peptide" evidence="9">
    <location>
        <begin position="1"/>
        <end position="26"/>
    </location>
</feature>
<evidence type="ECO:0000256" key="2">
    <source>
        <dbReference type="ARBA" id="ARBA00012925"/>
    </source>
</evidence>
<sequence>MPLLRNLITTISLISLLLLSVPFSTSQEVENEEEFSYVQGSENGPEHWGEIHGEWAACGKGRSQSPIDLLNKRVQQVSSLGTLRRSYSPSNAILKNRGHDIMLQWEDDAGALWINGTTYDLKQLHWHSPSEHTINGQRYSLEMHMVHQSADQKIAVVGILYTTGRPDPFLARMESYIKKIGDTHEAEEKLGPVDPRSIKRGSRKYYRYMGSLTTPPCTEGVAWTIVKKVRTVSKEQVHLLREAVHDNFEMNARPIQKIYDRIVSLYRPHNFQN</sequence>
<evidence type="ECO:0000256" key="9">
    <source>
        <dbReference type="RuleBase" id="RU367011"/>
    </source>
</evidence>